<accession>A0AAV7MYF4</accession>
<organism evidence="2 3">
    <name type="scientific">Pleurodeles waltl</name>
    <name type="common">Iberian ribbed newt</name>
    <dbReference type="NCBI Taxonomy" id="8319"/>
    <lineage>
        <taxon>Eukaryota</taxon>
        <taxon>Metazoa</taxon>
        <taxon>Chordata</taxon>
        <taxon>Craniata</taxon>
        <taxon>Vertebrata</taxon>
        <taxon>Euteleostomi</taxon>
        <taxon>Amphibia</taxon>
        <taxon>Batrachia</taxon>
        <taxon>Caudata</taxon>
        <taxon>Salamandroidea</taxon>
        <taxon>Salamandridae</taxon>
        <taxon>Pleurodelinae</taxon>
        <taxon>Pleurodeles</taxon>
    </lineage>
</organism>
<sequence length="192" mass="20744">MSSGRPCEERAAPDAPVLIEIAGDAHRGEVPAGPTVPHRHTGSRRPLAGVGRRHRPTRAAQPATAAACLPTRGCGYEREEGRRSPPGPGGTRWLSAPDGSAAGAQTRRSPLSTNYRVGLFNLGDIRDAINNIVRLKAAGPDGIPGDLFLYNINKVHPSRIQCNCWGSSHSRVMEGCRSYTHLRHPDPLQERR</sequence>
<evidence type="ECO:0000313" key="2">
    <source>
        <dbReference type="EMBL" id="KAJ1107043.1"/>
    </source>
</evidence>
<comment type="caution">
    <text evidence="2">The sequence shown here is derived from an EMBL/GenBank/DDBJ whole genome shotgun (WGS) entry which is preliminary data.</text>
</comment>
<evidence type="ECO:0000313" key="3">
    <source>
        <dbReference type="Proteomes" id="UP001066276"/>
    </source>
</evidence>
<proteinExistence type="predicted"/>
<dbReference type="EMBL" id="JANPWB010000013">
    <property type="protein sequence ID" value="KAJ1107043.1"/>
    <property type="molecule type" value="Genomic_DNA"/>
</dbReference>
<protein>
    <submittedName>
        <fullName evidence="2">Uncharacterized protein</fullName>
    </submittedName>
</protein>
<reference evidence="2" key="1">
    <citation type="journal article" date="2022" name="bioRxiv">
        <title>Sequencing and chromosome-scale assembly of the giantPleurodeles waltlgenome.</title>
        <authorList>
            <person name="Brown T."/>
            <person name="Elewa A."/>
            <person name="Iarovenko S."/>
            <person name="Subramanian E."/>
            <person name="Araus A.J."/>
            <person name="Petzold A."/>
            <person name="Susuki M."/>
            <person name="Suzuki K.-i.T."/>
            <person name="Hayashi T."/>
            <person name="Toyoda A."/>
            <person name="Oliveira C."/>
            <person name="Osipova E."/>
            <person name="Leigh N.D."/>
            <person name="Simon A."/>
            <person name="Yun M.H."/>
        </authorList>
    </citation>
    <scope>NUCLEOTIDE SEQUENCE</scope>
    <source>
        <strain evidence="2">20211129_DDA</strain>
        <tissue evidence="2">Liver</tissue>
    </source>
</reference>
<name>A0AAV7MYF4_PLEWA</name>
<keyword evidence="3" id="KW-1185">Reference proteome</keyword>
<dbReference type="Proteomes" id="UP001066276">
    <property type="component" value="Chromosome 9"/>
</dbReference>
<gene>
    <name evidence="2" type="ORF">NDU88_004440</name>
</gene>
<dbReference type="AlphaFoldDB" id="A0AAV7MYF4"/>
<feature type="compositionally biased region" description="Low complexity" evidence="1">
    <location>
        <begin position="58"/>
        <end position="67"/>
    </location>
</feature>
<feature type="region of interest" description="Disordered" evidence="1">
    <location>
        <begin position="22"/>
        <end position="109"/>
    </location>
</feature>
<evidence type="ECO:0000256" key="1">
    <source>
        <dbReference type="SAM" id="MobiDB-lite"/>
    </source>
</evidence>